<evidence type="ECO:0000259" key="2">
    <source>
        <dbReference type="PROSITE" id="PS50943"/>
    </source>
</evidence>
<dbReference type="PROSITE" id="PS50943">
    <property type="entry name" value="HTH_CROC1"/>
    <property type="match status" value="1"/>
</dbReference>
<dbReference type="Gene3D" id="1.10.260.40">
    <property type="entry name" value="lambda repressor-like DNA-binding domains"/>
    <property type="match status" value="1"/>
</dbReference>
<organism evidence="3 4">
    <name type="scientific">Mycolicibacter senuensis</name>
    <dbReference type="NCBI Taxonomy" id="386913"/>
    <lineage>
        <taxon>Bacteria</taxon>
        <taxon>Bacillati</taxon>
        <taxon>Actinomycetota</taxon>
        <taxon>Actinomycetes</taxon>
        <taxon>Mycobacteriales</taxon>
        <taxon>Mycobacteriaceae</taxon>
        <taxon>Mycolicibacter</taxon>
    </lineage>
</organism>
<dbReference type="EMBL" id="BLKV01000002">
    <property type="protein sequence ID" value="GFG71854.1"/>
    <property type="molecule type" value="Genomic_DNA"/>
</dbReference>
<dbReference type="InterPro" id="IPR001387">
    <property type="entry name" value="Cro/C1-type_HTH"/>
</dbReference>
<proteinExistence type="predicted"/>
<evidence type="ECO:0000313" key="3">
    <source>
        <dbReference type="EMBL" id="GFG71854.1"/>
    </source>
</evidence>
<keyword evidence="1" id="KW-0812">Transmembrane</keyword>
<dbReference type="Proteomes" id="UP000465263">
    <property type="component" value="Unassembled WGS sequence"/>
</dbReference>
<feature type="domain" description="HTH cro/C1-type" evidence="2">
    <location>
        <begin position="25"/>
        <end position="60"/>
    </location>
</feature>
<dbReference type="AlphaFoldDB" id="A0A7I9XPL5"/>
<reference evidence="3 4" key="1">
    <citation type="journal article" date="2019" name="Emerg. Microbes Infect.">
        <title>Comprehensive subspecies identification of 175 nontuberculous mycobacteria species based on 7547 genomic profiles.</title>
        <authorList>
            <person name="Matsumoto Y."/>
            <person name="Kinjo T."/>
            <person name="Motooka D."/>
            <person name="Nabeya D."/>
            <person name="Jung N."/>
            <person name="Uechi K."/>
            <person name="Horii T."/>
            <person name="Iida T."/>
            <person name="Fujita J."/>
            <person name="Nakamura S."/>
        </authorList>
    </citation>
    <scope>NUCLEOTIDE SEQUENCE [LARGE SCALE GENOMIC DNA]</scope>
    <source>
        <strain evidence="3 4">JCM 16017</strain>
    </source>
</reference>
<dbReference type="InterPro" id="IPR010982">
    <property type="entry name" value="Lambda_DNA-bd_dom_sf"/>
</dbReference>
<name>A0A7I9XPL5_9MYCO</name>
<gene>
    <name evidence="3" type="ORF">MSEN_35740</name>
</gene>
<keyword evidence="1" id="KW-0472">Membrane</keyword>
<keyword evidence="4" id="KW-1185">Reference proteome</keyword>
<protein>
    <recommendedName>
        <fullName evidence="2">HTH cro/C1-type domain-containing protein</fullName>
    </recommendedName>
</protein>
<keyword evidence="1" id="KW-1133">Transmembrane helix</keyword>
<feature type="transmembrane region" description="Helical" evidence="1">
    <location>
        <begin position="46"/>
        <end position="67"/>
    </location>
</feature>
<evidence type="ECO:0000313" key="4">
    <source>
        <dbReference type="Proteomes" id="UP000465263"/>
    </source>
</evidence>
<accession>A0A7I9XPL5</accession>
<dbReference type="SUPFAM" id="SSF47413">
    <property type="entry name" value="lambda repressor-like DNA-binding domains"/>
    <property type="match status" value="1"/>
</dbReference>
<dbReference type="GO" id="GO:0003677">
    <property type="term" value="F:DNA binding"/>
    <property type="evidence" value="ECO:0007669"/>
    <property type="project" value="InterPro"/>
</dbReference>
<sequence length="170" mass="19046">MVQRLRKPRSAQWLADRTAELGLKMTRQAIADLENGRRRYITTAELFVIAFALGTSPAMLLFGHALVDGEVEVLPNLKTSAIHAAQWFSGEQPLLLIDVVGGYSENNRALADGRELEDYRRPLVTTARSDADPEAWEAWKRMVVERVRAREAVEDRLRASGLIVSDDDDA</sequence>
<comment type="caution">
    <text evidence="3">The sequence shown here is derived from an EMBL/GenBank/DDBJ whole genome shotgun (WGS) entry which is preliminary data.</text>
</comment>
<evidence type="ECO:0000256" key="1">
    <source>
        <dbReference type="SAM" id="Phobius"/>
    </source>
</evidence>